<keyword evidence="1" id="KW-0808">Transferase</keyword>
<dbReference type="RefSeq" id="XP_049305656.1">
    <property type="nucleotide sequence ID" value="XM_049449699.1"/>
</dbReference>
<reference evidence="6" key="2">
    <citation type="submission" date="2025-08" db="UniProtKB">
        <authorList>
            <consortium name="RefSeq"/>
        </authorList>
    </citation>
    <scope>IDENTIFICATION</scope>
    <source>
        <tissue evidence="6">Adult</tissue>
    </source>
</reference>
<dbReference type="InterPro" id="IPR022103">
    <property type="entry name" value="BIRC6"/>
</dbReference>
<evidence type="ECO:0000259" key="4">
    <source>
        <dbReference type="PROSITE" id="PS50127"/>
    </source>
</evidence>
<dbReference type="Pfam" id="PF00179">
    <property type="entry name" value="UQ_con"/>
    <property type="match status" value="1"/>
</dbReference>
<dbReference type="InterPro" id="IPR001370">
    <property type="entry name" value="BIR_rpt"/>
</dbReference>
<evidence type="ECO:0000313" key="6">
    <source>
        <dbReference type="RefSeq" id="XP_049305656.1"/>
    </source>
</evidence>
<dbReference type="PROSITE" id="PS50143">
    <property type="entry name" value="BIR_REPEAT_2"/>
    <property type="match status" value="1"/>
</dbReference>
<dbReference type="Pfam" id="PF12356">
    <property type="entry name" value="BIRC6"/>
    <property type="match status" value="1"/>
</dbReference>
<protein>
    <submittedName>
        <fullName evidence="6">Baculoviral IAP repeat-containing protein 6 isoform X1</fullName>
    </submittedName>
</protein>
<dbReference type="CDD" id="cd23810">
    <property type="entry name" value="UBCc_BIRC6"/>
    <property type="match status" value="1"/>
</dbReference>
<feature type="compositionally biased region" description="Low complexity" evidence="3">
    <location>
        <begin position="4984"/>
        <end position="5009"/>
    </location>
</feature>
<feature type="compositionally biased region" description="Basic and acidic residues" evidence="3">
    <location>
        <begin position="535"/>
        <end position="551"/>
    </location>
</feature>
<feature type="compositionally biased region" description="Polar residues" evidence="3">
    <location>
        <begin position="4968"/>
        <end position="4977"/>
    </location>
</feature>
<feature type="compositionally biased region" description="Low complexity" evidence="3">
    <location>
        <begin position="486"/>
        <end position="510"/>
    </location>
</feature>
<dbReference type="Gene3D" id="3.10.110.10">
    <property type="entry name" value="Ubiquitin Conjugating Enzyme"/>
    <property type="match status" value="1"/>
</dbReference>
<evidence type="ECO:0000256" key="3">
    <source>
        <dbReference type="SAM" id="MobiDB-lite"/>
    </source>
</evidence>
<keyword evidence="2" id="KW-0833">Ubl conjugation pathway</keyword>
<dbReference type="Proteomes" id="UP001652620">
    <property type="component" value="Chromosome 2"/>
</dbReference>
<feature type="region of interest" description="Disordered" evidence="3">
    <location>
        <begin position="1820"/>
        <end position="1860"/>
    </location>
</feature>
<dbReference type="PANTHER" id="PTHR46116">
    <property type="entry name" value="(E3-INDEPENDENT) E2 UBIQUITIN-CONJUGATING ENZYME"/>
    <property type="match status" value="1"/>
</dbReference>
<sequence>MAAEQRVLKQDGYLDVGNVEESRNIAYHPHLNVILVFDSSNQVKILDVHSGVILQTYNLGGNAIDGNVRGKYMPLQEKILLWDGQNLGFRGDYNGVLLLDTILQPPILQNDDLIKLELLLSEAIIFQTCLKDLEQEGLECPSDVSNELLEKIKNAQANAKKGIKAQRWNTICLEVSYSSLKLVANNVVIMLKRLERHIPALAIASAINERLTDLLSGSRIPDLSWHGSNFQRVLMHSEAVRRQTFEKWPHMDYKWALPDQMAQAGFYHQPSSSGEDRAMCFTCSVCLVCWEKTDEPWSEHERHSPMCPFVKGEYTQNVPLSVTYATNPAVSAPGLGFDVISNSDYANVLCTSCTQTGEITIWSIERHLKKMHSFNIASLMKDICDEGYKWARVTAICVLPNARAQCKINAMTANQTGGGGNAGCGGVAGGNVTASGIVQCSSTSTLRAGVVGSKIVLGMSIRQNTGEYLLRMVVLNIVESDRIQENTGNSNTGAGSGSGKASINSNGNAGTNQKSQLIGVADNGGGGGDGTNSEKLSDKYDQRDDDNKSLSSDFEKYADGFDSNGFVSELIALKKGDCVVGDKVESLKADFNDLLEDELMKMDLSQSYIISQFLGKSHDAGSGNEIGVGVGVGSDVSLNANEIEMDPSYFKEKLLAATLAAQQNNTNNNNGHKSSNNNNSNGSTIVQKLTVSEDIDCVVESCTSVRRMNALVSDSEACSSAGGGAANGRREVIEIGEILPVNGKCNQLLVKLVKTKAPNETSSKIIMATVDMDLDDERMEDHADFNSEAVAAQLLLFDYADSTISNEYTLAVTFSRTKCPQQLCILPSFQSSDDQNSFNTDSGALCVVCADGSMEIYSLTDFQPITVVEEEGEHFVSVAYCRSLDRLCGCTRSGSLIFYSLNDAENESGDEMLEMEDDCKATLTSTYPQRQSENDFPNNDAGNSNIALSKASVTVPDGLSRNVAPTVHTLTSSVSTGVEHLTEDNQYFGIESLLTASNIKIDCSGQGSSSSSGLNGGLNNNSLSQSSPSPSTSSINAASSSNLLAYKTSEFSLDDLRTLYELTQFDDVLALYTAEVPSCWNDLVQAQKQRKQPQHLRHGDDTQFTKTWRLHNDATTWDEHIIELNLVQPVNLGHIDLKFSLYQQCHNPAAIQVTLLKQNTSGFGYRMKGPHLNYKQSAMDDNIDLTFNSYDGNNENPVLSEEYLQTHNAEILAGPIELSSCIDLCDQGGTVTLTSPKLFKTRTRNFLLHIKTMSDPSKEGQSKTRVPVRKGAIMRLPLSSSFGGSTAHNFMTNNTASSNASATNTNTSSFPSSSSKSRFDFYIGCDWLHEISINVRGVKSQNRIPNERVQRIAMLESNILLENLFKIASNPNSATLEKNLALDILTWICFIRLNRFRSPKSERIKGQINKNTASTNTDLMAQQFECICLSEKYLENMLRNCIIHSNRTMAHKCVKLILILTDGICSLPVEVQSHSTLDVAIKDAVANTFNELPRAKFASVVRWYAMLACATSTLESHNGISELCVKLLTEIAKEIDVRWDPYCSLLSTRFGLYGFPFEPEIFDYDLPNVNKSNVVLPSSLMNMIRSNAGLMQAAGLDIKKLCSIDGVDFRTFPHLIKCKSVSNQLRGLLEVEQLHYTCASTSEATRIDNMDTVSASSASNINMEELIVAPMVDMPKEQESYNVNDLVYNVDKHMKIVNAKKSENDVVAEVLKPNGICNFNPASIIDDKIKKCMPLLPKFKAICKYIEYCDENLQATSAGNNNSNYANSDTMLSNPSLLANSDPKINEASAKAITMATQIIYEATQQEEQLQQQLQHLNNTEYSSPQTPSVAEQQQPKKQTQHKDKTSTANAEAPAIGSDNSNANATNVFAWHKLLAPPPKQMVVIDRMHSGARRFVVLDFGSPILLTDLVIPACDELASLHIDIWCFDEEADSVRLVVASDISTKTLVLSDLQPPPICRYMKITIIGRIGMSATKCKIPIGSFYGHAVVLEHDGYGDSLLRFMKQPAQNIQAQIKALTSLYEDVHCRYSLASCKLIELLTPILNCEMSNVAHMQAFIHKQREEDANTVDNSKVVTIYEECILLQHQINIIRNVIGRLENSLHPVPFGAVMAQGAAGSLEHANLRNVLQLASRDKLRVLGQSLVEILLHFSIEYGIKNILPVHQLFTMDVANMLFNSLVVYGDAHIQLATCSLLVRMCCFQSWWGDFLADIFCNLFSSQNSKIFPQDRIFFLLTYLGRRSIAMGTCRSIVIDAVLKTLAKLLAPISPRYQESQATATRIDDTDDSGGGSSGGLWSKSDLQLITWLLLFLSVCLDDSNERKDKSSSRWDFMSCETDFTKTRSQTTNTSGKQLRYIKKRIVQQNKYSVQPYTDWGKKIFMIQNEHPGIFMEMTGKPKPSKTSKTNITPKTTKETNQEPENNFDKGLKTIRLNNILIVIRGLIALLLEMDFTCNMDQFLLTCKVIARLVSACRPAVQLSKIITTTQLEQLIRQAVWNDQQQPWAVHAITCLLQDLLDADKQFKDNDNVSANAEGVRPMEGVQETKDLFSDYSNYLSQAVNSQLQSVGNDIQYSDGVKYSYLPSLIECEDTELDDILNDIDIIERSKTVTKKDSNAINKNTFNYFCKSISSAMDARLDVGLDINVEIQLRRLTMVSSLDMYSSLPQILANEFITTPPEATVWPEYITDIWSSPEYSCGENTYKMFKNVFDCIFAHLHLQDTWVHLEQVLQMWLTLNGELSDKPYNSGITQSDIPKIPFGAHAVQGLLLALAWHNDIKLRTWCLGFQCLFLACNSQALGDDDTDSTRINEVIVNDENFEKMLLRFFSGYGMSSSIITNRCAGPTICKNLHELLMWLHKKSESSALTVVSNRRKLKDTLLHVILQLVQPGGAIANQQGPIDAQSQLVRDLLLIPTDKPDLSVALNIIESVSFLVFNNISNGDKLQCQRSTDCNNATSTFSNLFANVLGSESTKQNTTLSDNSLIISLLKLSSSLAETELPRQPSEVPIPEEEELSNESQTDETKAEQLNIEGHRPKTPCIADTVLRHFPTMKRLLGSLSHCSSSSFTIVASSSNFLLDEPQSTADAVFNLLITLYDKASNPRLIVASICQYLETSTIQRNALPRLQLSEPFLWYISKVLEVSVAVQIFTQLGGIKIICQNLVRLNKILINMQPGLISLIMQHMTKNTKLKLHSHACVNGNGKKTSSSSSAAQSQRHFQDGLINFAPFCTISAEHDTAHSADILIMNPVASHRRPRTPAWSYMFYPNESHVDLTITLPTAILLKEVQLQPHAPTLASCPFAVALEISRDYGLGPIPVGPPLTTTGMTCIRLKLAKPEIATSVVLRLYRPKDSSNIGLSQIAILGNTIFAFNSNSLGSGASGSSGVGVGVAGSGVFNFDQNNDEDTFAKTSVGWMRILARCFKAPAIIYDEKLAADVIGASAAFPGFLEACCSLMNIMPMIPNAALENLHTVLLKLGAYNRNLCLSIIRILLWGTAPQTYKLSNESICNLLYELATTRDDYMVDKIHVLLEWIVKLRQNFSNRTLRCNNPQSGFVKCVASILWSVHAENHVPNLQELITTDLFDACMHWIDTLENEEPLKVAFDSLLCSLCCIKPELFNQLITKLNVKVQQTNEMDTSSGSSTSVATAGAQANVLDSGIRGGLTDDNKGQSGSAWFASVAAANLTTLLQRPAYLGTLAMACQSPSAVYQLVDSGLPKLLAYALYEYCSALLPEVKRSVPQSVASTSASAATNSSASTSSSSTTTQLSSTSSACLTDADKAECVDESAAAMNEVVVPLLNCAHVPKVLDFFSECCAEGHMRDWLGTQQGAIFWKPLLELLCNYRPMEYAGEEPMQQAFIRMERATINFFSRVSACHPKNQDTLTTLLIAVIRRPMQGSLGGKTTITGFTRQIVLQLLLENERILVSVRSKQPLQKRDSSTLSVAATANNAANSSVSMSLVNHHPSKRVNAHHLLFGVSANTKCQEILQNCVSVYSILFSSMQAETRPGENNAPMSGTINLATNNSGELGAKHDNEKSKNDVYDSIPFNFNGLENGMEFLSVAAGVTAKDKRIKDVKNQVAASKENKDLFPNFPKFFSIEDFLTPGSIIANCSQLVHPDCPEIVITSDTTISQILAALHSKGHSLSTPCITLNLIPSKPVETKEDSVLKASDIEPLPSPLQRFSSRGGLSLLAQYLPTVYPDSAGRKTPTTLPEKEKSPPMTDWVKLEPNDEIYEDLEDPITEPTSKHTTITSVPQHSLAAFGLFLRLPPYSDVLLRDKVRAQCLLRLVLGVTGDGEGNDIYSLSVAPSLPTLPFEVFRQLLDNSPLTTDDGMLLRRMVIEVGAMHLVLNCLGVFTHQSQNYQIVSPQNESSTSGIRTSSSNNVDDSLGTSDDKGHMYWAKGTGFGTGSTTQSWNVEQALLRQKSEEEHVTVLLQVLSSYINPGDKIPAALQSDEIMSYHEITEVAGELPSLFMVLLQQSCLIPALSSYLRNDSVLDITRHIPLYRAILQLLRALSLSPELVSLLQPSPNKSESSPAIVELLLNMKTCVDTYAKRLKVNKKSNIKGQTQQVTVNIDDGDDEGLALLIPDIQETTVLVQKTTNADALANQQRLDREAGGSGSGNIERVPQSKSVEQRYLEVMKKLQFDTAEMIVEAENNGFRFVISHHFEKMVRMAGDRYHPSRVKRLAQEAVTLSTSLPLSYSSSVFVRCDTDRLDIMKVLITGPADTPYANGCFEFDVFFPPDYPNLPMMINLETTGRHSVRFNPNLYNDGKVCLSVLNTWHGRPEEKWNAQTSSFLQVLVSIQSLILVPEPYFNEPGFERSRGTPSGTHSSREYNSNIYQACVRWAMLEQIRNPSPCFKDVIHTHFWLKRNEICAQIENWIEELSKPQYSERNSRTISFNSMVLRRQYRHLREELAKLKVPEGLEDLDTPFNPNVNLPAMTETTSAANATNNKATTTTASTTASTTVTPAIGIKSGGNDNADNSGQESEDKNVNVNSSSDSPTTPTPASSSGSNSSNTVAIQMPATTNTSVVNADWQSIPSQTPEGISPSASTTTLGLTTLLRQSMPVEVSNDFDSMNDATMVMPPQPPVPAPVTAKVSTVEAATAPIATEDADEDIQIDASEYNYNADLVQSLFYADDSQFENSNLGDFME</sequence>
<accession>A0ABM3J8W4</accession>
<dbReference type="SMART" id="SM00238">
    <property type="entry name" value="BIR"/>
    <property type="match status" value="1"/>
</dbReference>
<dbReference type="CDD" id="cd00022">
    <property type="entry name" value="BIR"/>
    <property type="match status" value="1"/>
</dbReference>
<feature type="region of interest" description="Disordered" evidence="3">
    <location>
        <begin position="4192"/>
        <end position="4211"/>
    </location>
</feature>
<dbReference type="InterPro" id="IPR016135">
    <property type="entry name" value="UBQ-conjugating_enzyme/RWD"/>
</dbReference>
<feature type="compositionally biased region" description="Low complexity" evidence="3">
    <location>
        <begin position="2390"/>
        <end position="2406"/>
    </location>
</feature>
<name>A0ABM3J8W4_BACDO</name>
<keyword evidence="5" id="KW-1185">Reference proteome</keyword>
<feature type="region of interest" description="Disordered" evidence="3">
    <location>
        <begin position="1010"/>
        <end position="1034"/>
    </location>
</feature>
<feature type="compositionally biased region" description="Basic and acidic residues" evidence="3">
    <location>
        <begin position="2407"/>
        <end position="2416"/>
    </location>
</feature>
<organism evidence="5 6">
    <name type="scientific">Bactrocera dorsalis</name>
    <name type="common">Oriental fruit fly</name>
    <name type="synonym">Dacus dorsalis</name>
    <dbReference type="NCBI Taxonomy" id="27457"/>
    <lineage>
        <taxon>Eukaryota</taxon>
        <taxon>Metazoa</taxon>
        <taxon>Ecdysozoa</taxon>
        <taxon>Arthropoda</taxon>
        <taxon>Hexapoda</taxon>
        <taxon>Insecta</taxon>
        <taxon>Pterygota</taxon>
        <taxon>Neoptera</taxon>
        <taxon>Endopterygota</taxon>
        <taxon>Diptera</taxon>
        <taxon>Brachycera</taxon>
        <taxon>Muscomorpha</taxon>
        <taxon>Tephritoidea</taxon>
        <taxon>Tephritidae</taxon>
        <taxon>Bactrocera</taxon>
        <taxon>Bactrocera</taxon>
    </lineage>
</organism>
<feature type="region of interest" description="Disordered" evidence="3">
    <location>
        <begin position="2388"/>
        <end position="2416"/>
    </location>
</feature>
<dbReference type="Gene3D" id="1.10.1170.10">
    <property type="entry name" value="Inhibitor Of Apoptosis Protein (2mihbC-IAP-1), Chain A"/>
    <property type="match status" value="1"/>
</dbReference>
<dbReference type="SUPFAM" id="SSF54495">
    <property type="entry name" value="UBC-like"/>
    <property type="match status" value="1"/>
</dbReference>
<proteinExistence type="predicted"/>
<dbReference type="PROSITE" id="PS50127">
    <property type="entry name" value="UBC_2"/>
    <property type="match status" value="1"/>
</dbReference>
<feature type="region of interest" description="Disordered" evidence="3">
    <location>
        <begin position="485"/>
        <end position="551"/>
    </location>
</feature>
<dbReference type="SMART" id="SM00212">
    <property type="entry name" value="UBCc"/>
    <property type="match status" value="1"/>
</dbReference>
<dbReference type="Pfam" id="PF00653">
    <property type="entry name" value="BIR"/>
    <property type="match status" value="1"/>
</dbReference>
<evidence type="ECO:0000313" key="5">
    <source>
        <dbReference type="Proteomes" id="UP001652620"/>
    </source>
</evidence>
<reference evidence="5" key="1">
    <citation type="submission" date="2025-05" db="UniProtKB">
        <authorList>
            <consortium name="RefSeq"/>
        </authorList>
    </citation>
    <scope>NUCLEOTIDE SEQUENCE [LARGE SCALE GENOMIC DNA]</scope>
</reference>
<evidence type="ECO:0000256" key="1">
    <source>
        <dbReference type="ARBA" id="ARBA00022679"/>
    </source>
</evidence>
<feature type="region of interest" description="Disordered" evidence="3">
    <location>
        <begin position="2989"/>
        <end position="3019"/>
    </location>
</feature>
<feature type="compositionally biased region" description="Polar residues" evidence="3">
    <location>
        <begin position="1820"/>
        <end position="1838"/>
    </location>
</feature>
<dbReference type="SUPFAM" id="SSF57924">
    <property type="entry name" value="Inhibitor of apoptosis (IAP) repeat"/>
    <property type="match status" value="1"/>
</dbReference>
<feature type="region of interest" description="Disordered" evidence="3">
    <location>
        <begin position="4355"/>
        <end position="4378"/>
    </location>
</feature>
<feature type="region of interest" description="Disordered" evidence="3">
    <location>
        <begin position="4959"/>
        <end position="5009"/>
    </location>
</feature>
<dbReference type="GeneID" id="105227039"/>
<evidence type="ECO:0000256" key="2">
    <source>
        <dbReference type="ARBA" id="ARBA00022786"/>
    </source>
</evidence>
<feature type="region of interest" description="Disordered" evidence="3">
    <location>
        <begin position="664"/>
        <end position="683"/>
    </location>
</feature>
<dbReference type="SUPFAM" id="SSF50978">
    <property type="entry name" value="WD40 repeat-like"/>
    <property type="match status" value="1"/>
</dbReference>
<feature type="domain" description="UBC core" evidence="4">
    <location>
        <begin position="4671"/>
        <end position="4838"/>
    </location>
</feature>
<feature type="compositionally biased region" description="Low complexity" evidence="3">
    <location>
        <begin position="4360"/>
        <end position="4370"/>
    </location>
</feature>
<dbReference type="PANTHER" id="PTHR46116:SF39">
    <property type="entry name" value="BACULOVIRAL IAP REPEAT-CONTAINING PROTEIN 6"/>
    <property type="match status" value="1"/>
</dbReference>
<dbReference type="InterPro" id="IPR000608">
    <property type="entry name" value="UBC"/>
</dbReference>
<gene>
    <name evidence="6" type="primary">LOC105227039</name>
</gene>
<dbReference type="InterPro" id="IPR036322">
    <property type="entry name" value="WD40_repeat_dom_sf"/>
</dbReference>